<accession>A0AAN6GX14</accession>
<feature type="transmembrane region" description="Helical" evidence="1">
    <location>
        <begin position="54"/>
        <end position="77"/>
    </location>
</feature>
<dbReference type="Proteomes" id="UP001175353">
    <property type="component" value="Unassembled WGS sequence"/>
</dbReference>
<proteinExistence type="predicted"/>
<evidence type="ECO:0000256" key="1">
    <source>
        <dbReference type="SAM" id="Phobius"/>
    </source>
</evidence>
<keyword evidence="3" id="KW-1185">Reference proteome</keyword>
<evidence type="ECO:0000313" key="3">
    <source>
        <dbReference type="Proteomes" id="UP001175353"/>
    </source>
</evidence>
<reference evidence="2" key="1">
    <citation type="submission" date="2023-06" db="EMBL/GenBank/DDBJ databases">
        <title>Black Yeasts Isolated from many extreme environments.</title>
        <authorList>
            <person name="Coleine C."/>
            <person name="Stajich J.E."/>
            <person name="Selbmann L."/>
        </authorList>
    </citation>
    <scope>NUCLEOTIDE SEQUENCE</scope>
    <source>
        <strain evidence="2">CCFEE 5200</strain>
    </source>
</reference>
<feature type="non-terminal residue" evidence="2">
    <location>
        <position position="94"/>
    </location>
</feature>
<name>A0AAN6GX14_9PEZI</name>
<sequence length="94" mass="10660">MLHFDTGERMVRLLQSCIVFATECGFVGLNVVLITDYAHLLLVNDFQTLDLKNWTLGQVIAVTIWVPVFLEYLYVAAGGPEAIYKGRLHKDFEV</sequence>
<keyword evidence="1" id="KW-1133">Transmembrane helix</keyword>
<keyword evidence="1" id="KW-0812">Transmembrane</keyword>
<organism evidence="2 3">
    <name type="scientific">Friedmanniomyces endolithicus</name>
    <dbReference type="NCBI Taxonomy" id="329885"/>
    <lineage>
        <taxon>Eukaryota</taxon>
        <taxon>Fungi</taxon>
        <taxon>Dikarya</taxon>
        <taxon>Ascomycota</taxon>
        <taxon>Pezizomycotina</taxon>
        <taxon>Dothideomycetes</taxon>
        <taxon>Dothideomycetidae</taxon>
        <taxon>Mycosphaerellales</taxon>
        <taxon>Teratosphaeriaceae</taxon>
        <taxon>Friedmanniomyces</taxon>
    </lineage>
</organism>
<comment type="caution">
    <text evidence="2">The sequence shown here is derived from an EMBL/GenBank/DDBJ whole genome shotgun (WGS) entry which is preliminary data.</text>
</comment>
<protein>
    <submittedName>
        <fullName evidence="2">Uncharacterized protein</fullName>
    </submittedName>
</protein>
<dbReference type="AlphaFoldDB" id="A0AAN6GX14"/>
<dbReference type="EMBL" id="JAUJLE010001928">
    <property type="protein sequence ID" value="KAK0948698.1"/>
    <property type="molecule type" value="Genomic_DNA"/>
</dbReference>
<gene>
    <name evidence="2" type="ORF">LTR91_027035</name>
</gene>
<evidence type="ECO:0000313" key="2">
    <source>
        <dbReference type="EMBL" id="KAK0948698.1"/>
    </source>
</evidence>
<feature type="transmembrane region" description="Helical" evidence="1">
    <location>
        <begin position="12"/>
        <end position="34"/>
    </location>
</feature>
<keyword evidence="1" id="KW-0472">Membrane</keyword>